<sequence>MPAEVNHLPDNDSKPMSTTLWLDKMKGPSHQEDELAKAIQQKILRKNLTEKKPASNQKKTCICAPTKHEGSFRCHLHRVSIEAQNKSNINAQNVVDVDRNKQPRLSRFGKDAS</sequence>
<keyword evidence="3" id="KW-1185">Reference proteome</keyword>
<gene>
    <name evidence="2" type="ORF">M0R45_010168</name>
</gene>
<evidence type="ECO:0000256" key="1">
    <source>
        <dbReference type="SAM" id="MobiDB-lite"/>
    </source>
</evidence>
<protein>
    <submittedName>
        <fullName evidence="2">Uncharacterized protein</fullName>
    </submittedName>
</protein>
<dbReference type="PANTHER" id="PTHR33132:SF144">
    <property type="entry name" value="SERINE-RICH PROTEIN-LIKE PROTEIN"/>
    <property type="match status" value="1"/>
</dbReference>
<dbReference type="EMBL" id="JBEDUW010000002">
    <property type="protein sequence ID" value="KAK9944607.1"/>
    <property type="molecule type" value="Genomic_DNA"/>
</dbReference>
<feature type="region of interest" description="Disordered" evidence="1">
    <location>
        <begin position="1"/>
        <end position="20"/>
    </location>
</feature>
<reference evidence="2 3" key="1">
    <citation type="journal article" date="2023" name="G3 (Bethesda)">
        <title>A chromosome-length genome assembly and annotation of blackberry (Rubus argutus, cv. 'Hillquist').</title>
        <authorList>
            <person name="Bruna T."/>
            <person name="Aryal R."/>
            <person name="Dudchenko O."/>
            <person name="Sargent D.J."/>
            <person name="Mead D."/>
            <person name="Buti M."/>
            <person name="Cavallini A."/>
            <person name="Hytonen T."/>
            <person name="Andres J."/>
            <person name="Pham M."/>
            <person name="Weisz D."/>
            <person name="Mascagni F."/>
            <person name="Usai G."/>
            <person name="Natali L."/>
            <person name="Bassil N."/>
            <person name="Fernandez G.E."/>
            <person name="Lomsadze A."/>
            <person name="Armour M."/>
            <person name="Olukolu B."/>
            <person name="Poorten T."/>
            <person name="Britton C."/>
            <person name="Davik J."/>
            <person name="Ashrafi H."/>
            <person name="Aiden E.L."/>
            <person name="Borodovsky M."/>
            <person name="Worthington M."/>
        </authorList>
    </citation>
    <scope>NUCLEOTIDE SEQUENCE [LARGE SCALE GENOMIC DNA]</scope>
    <source>
        <strain evidence="2">PI 553951</strain>
    </source>
</reference>
<accession>A0AAW1Y6U1</accession>
<name>A0AAW1Y6U1_RUBAR</name>
<evidence type="ECO:0000313" key="3">
    <source>
        <dbReference type="Proteomes" id="UP001457282"/>
    </source>
</evidence>
<dbReference type="Proteomes" id="UP001457282">
    <property type="component" value="Unassembled WGS sequence"/>
</dbReference>
<organism evidence="2 3">
    <name type="scientific">Rubus argutus</name>
    <name type="common">Southern blackberry</name>
    <dbReference type="NCBI Taxonomy" id="59490"/>
    <lineage>
        <taxon>Eukaryota</taxon>
        <taxon>Viridiplantae</taxon>
        <taxon>Streptophyta</taxon>
        <taxon>Embryophyta</taxon>
        <taxon>Tracheophyta</taxon>
        <taxon>Spermatophyta</taxon>
        <taxon>Magnoliopsida</taxon>
        <taxon>eudicotyledons</taxon>
        <taxon>Gunneridae</taxon>
        <taxon>Pentapetalae</taxon>
        <taxon>rosids</taxon>
        <taxon>fabids</taxon>
        <taxon>Rosales</taxon>
        <taxon>Rosaceae</taxon>
        <taxon>Rosoideae</taxon>
        <taxon>Rosoideae incertae sedis</taxon>
        <taxon>Rubus</taxon>
    </lineage>
</organism>
<comment type="caution">
    <text evidence="2">The sequence shown here is derived from an EMBL/GenBank/DDBJ whole genome shotgun (WGS) entry which is preliminary data.</text>
</comment>
<evidence type="ECO:0000313" key="2">
    <source>
        <dbReference type="EMBL" id="KAK9944607.1"/>
    </source>
</evidence>
<proteinExistence type="predicted"/>
<dbReference type="PANTHER" id="PTHR33132">
    <property type="entry name" value="OSJNBB0118P14.9 PROTEIN"/>
    <property type="match status" value="1"/>
</dbReference>
<dbReference type="AlphaFoldDB" id="A0AAW1Y6U1"/>